<proteinExistence type="inferred from homology"/>
<dbReference type="EMBL" id="LTBA01000001">
    <property type="protein sequence ID" value="KYH35657.1"/>
    <property type="molecule type" value="Genomic_DNA"/>
</dbReference>
<evidence type="ECO:0008006" key="6">
    <source>
        <dbReference type="Google" id="ProtNLM"/>
    </source>
</evidence>
<sequence length="238" mass="26674">MNERLSKISVAIVCVIFGFLLSYQIKVLHINKMQSGTKKQNAEISLEIEQLQKQKEELKKKIDSLQSKIAQYEQAAASKNERSKMLLEDLKKMRILNGATKVKGEGLIIKISPKSNIFGSAYEGQPITDSNLLAIVNELYSVGAEAISINDIRITARSGIRTASNSIIISNEKISYNKPVEIKVIGNKDLLEAALNFPGNIPNTLYQNCDIDWKSYDEIIIPKSNELIEFKYAIPLEK</sequence>
<keyword evidence="5" id="KW-1185">Reference proteome</keyword>
<evidence type="ECO:0000256" key="2">
    <source>
        <dbReference type="SAM" id="Coils"/>
    </source>
</evidence>
<name>A0A151B7N4_9CLOT</name>
<dbReference type="RefSeq" id="WP_066820786.1">
    <property type="nucleotide sequence ID" value="NZ_LTBA01000001.1"/>
</dbReference>
<protein>
    <recommendedName>
        <fullName evidence="6">Division initiation protein</fullName>
    </recommendedName>
</protein>
<evidence type="ECO:0000313" key="5">
    <source>
        <dbReference type="Proteomes" id="UP000075531"/>
    </source>
</evidence>
<keyword evidence="2" id="KW-0175">Coiled coil</keyword>
<feature type="coiled-coil region" evidence="2">
    <location>
        <begin position="34"/>
        <end position="82"/>
    </location>
</feature>
<gene>
    <name evidence="4" type="ORF">CLTEP_00500</name>
</gene>
<dbReference type="STRING" id="1121338.CLTEP_00500"/>
<dbReference type="OrthoDB" id="9776196at2"/>
<comment type="caution">
    <text evidence="4">The sequence shown here is derived from an EMBL/GenBank/DDBJ whole genome shotgun (WGS) entry which is preliminary data.</text>
</comment>
<dbReference type="PANTHER" id="PTHR37313">
    <property type="entry name" value="UPF0749 PROTEIN RV1825"/>
    <property type="match status" value="1"/>
</dbReference>
<comment type="similarity">
    <text evidence="1">Belongs to the UPF0749 family.</text>
</comment>
<evidence type="ECO:0000256" key="3">
    <source>
        <dbReference type="SAM" id="Phobius"/>
    </source>
</evidence>
<dbReference type="Proteomes" id="UP000075531">
    <property type="component" value="Unassembled WGS sequence"/>
</dbReference>
<accession>A0A151B7N4</accession>
<dbReference type="Gene3D" id="3.30.70.1880">
    <property type="entry name" value="Protein of unknown function DUF881"/>
    <property type="match status" value="1"/>
</dbReference>
<keyword evidence="3" id="KW-0472">Membrane</keyword>
<dbReference type="PANTHER" id="PTHR37313:SF2">
    <property type="entry name" value="UPF0749 PROTEIN YLXX"/>
    <property type="match status" value="1"/>
</dbReference>
<keyword evidence="3" id="KW-0812">Transmembrane</keyword>
<dbReference type="InterPro" id="IPR010273">
    <property type="entry name" value="DUF881"/>
</dbReference>
<dbReference type="PATRIC" id="fig|1121338.3.peg.51"/>
<reference evidence="4 5" key="1">
    <citation type="submission" date="2016-02" db="EMBL/GenBank/DDBJ databases">
        <title>Genome sequence of Clostridium tepidiprofundi DSM 19306.</title>
        <authorList>
            <person name="Poehlein A."/>
            <person name="Daniel R."/>
        </authorList>
    </citation>
    <scope>NUCLEOTIDE SEQUENCE [LARGE SCALE GENOMIC DNA]</scope>
    <source>
        <strain evidence="4 5">DSM 19306</strain>
    </source>
</reference>
<dbReference type="Pfam" id="PF05949">
    <property type="entry name" value="DUF881"/>
    <property type="match status" value="1"/>
</dbReference>
<dbReference type="AlphaFoldDB" id="A0A151B7N4"/>
<evidence type="ECO:0000256" key="1">
    <source>
        <dbReference type="ARBA" id="ARBA00009108"/>
    </source>
</evidence>
<organism evidence="4 5">
    <name type="scientific">Clostridium tepidiprofundi DSM 19306</name>
    <dbReference type="NCBI Taxonomy" id="1121338"/>
    <lineage>
        <taxon>Bacteria</taxon>
        <taxon>Bacillati</taxon>
        <taxon>Bacillota</taxon>
        <taxon>Clostridia</taxon>
        <taxon>Eubacteriales</taxon>
        <taxon>Clostridiaceae</taxon>
        <taxon>Clostridium</taxon>
    </lineage>
</organism>
<feature type="transmembrane region" description="Helical" evidence="3">
    <location>
        <begin position="6"/>
        <end position="25"/>
    </location>
</feature>
<evidence type="ECO:0000313" key="4">
    <source>
        <dbReference type="EMBL" id="KYH35657.1"/>
    </source>
</evidence>
<keyword evidence="3" id="KW-1133">Transmembrane helix</keyword>